<evidence type="ECO:0000256" key="8">
    <source>
        <dbReference type="ARBA" id="ARBA00032272"/>
    </source>
</evidence>
<dbReference type="PROSITE" id="PS00893">
    <property type="entry name" value="NUDIX_BOX"/>
    <property type="match status" value="1"/>
</dbReference>
<dbReference type="PROSITE" id="PS51462">
    <property type="entry name" value="NUDIX"/>
    <property type="match status" value="1"/>
</dbReference>
<dbReference type="InterPro" id="IPR000086">
    <property type="entry name" value="NUDIX_hydrolase_dom"/>
</dbReference>
<dbReference type="InterPro" id="IPR015797">
    <property type="entry name" value="NUDIX_hydrolase-like_dom_sf"/>
</dbReference>
<comment type="subunit">
    <text evidence="4">Homodimer.</text>
</comment>
<evidence type="ECO:0000313" key="12">
    <source>
        <dbReference type="EMBL" id="TCT37485.1"/>
    </source>
</evidence>
<keyword evidence="6" id="KW-0378">Hydrolase</keyword>
<comment type="similarity">
    <text evidence="3">Belongs to the Nudix hydrolase family. NudK subfamily.</text>
</comment>
<keyword evidence="9" id="KW-0479">Metal-binding</keyword>
<evidence type="ECO:0000256" key="4">
    <source>
        <dbReference type="ARBA" id="ARBA00011738"/>
    </source>
</evidence>
<evidence type="ECO:0000256" key="2">
    <source>
        <dbReference type="ARBA" id="ARBA00001946"/>
    </source>
</evidence>
<dbReference type="OrthoDB" id="5292471at2"/>
<dbReference type="PANTHER" id="PTHR11839">
    <property type="entry name" value="UDP/ADP-SUGAR PYROPHOSPHATASE"/>
    <property type="match status" value="1"/>
</dbReference>
<gene>
    <name evidence="12" type="ORF">EDC90_101862</name>
</gene>
<feature type="binding site" evidence="9">
    <location>
        <position position="158"/>
    </location>
    <ligand>
        <name>Mg(2+)</name>
        <dbReference type="ChEBI" id="CHEBI:18420"/>
        <label>1</label>
    </ligand>
</feature>
<comment type="caution">
    <text evidence="12">The sequence shown here is derived from an EMBL/GenBank/DDBJ whole genome shotgun (WGS) entry which is preliminary data.</text>
</comment>
<feature type="short sequence motif" description="Nudix box" evidence="10">
    <location>
        <begin position="90"/>
        <end position="112"/>
    </location>
</feature>
<dbReference type="GO" id="GO:0016818">
    <property type="term" value="F:hydrolase activity, acting on acid anhydrides, in phosphorus-containing anhydrides"/>
    <property type="evidence" value="ECO:0007669"/>
    <property type="project" value="InterPro"/>
</dbReference>
<comment type="catalytic activity">
    <reaction evidence="1">
        <text>GDP-alpha-D-mannose + H2O = alpha-D-mannose 1-phosphate + GMP + 2 H(+)</text>
        <dbReference type="Rhea" id="RHEA:27978"/>
        <dbReference type="ChEBI" id="CHEBI:15377"/>
        <dbReference type="ChEBI" id="CHEBI:15378"/>
        <dbReference type="ChEBI" id="CHEBI:57527"/>
        <dbReference type="ChEBI" id="CHEBI:58115"/>
        <dbReference type="ChEBI" id="CHEBI:58409"/>
    </reaction>
</comment>
<dbReference type="GO" id="GO:0019693">
    <property type="term" value="P:ribose phosphate metabolic process"/>
    <property type="evidence" value="ECO:0007669"/>
    <property type="project" value="TreeGrafter"/>
</dbReference>
<evidence type="ECO:0000256" key="3">
    <source>
        <dbReference type="ARBA" id="ARBA00007275"/>
    </source>
</evidence>
<evidence type="ECO:0000313" key="13">
    <source>
        <dbReference type="Proteomes" id="UP000295097"/>
    </source>
</evidence>
<evidence type="ECO:0000256" key="6">
    <source>
        <dbReference type="ARBA" id="ARBA00022801"/>
    </source>
</evidence>
<evidence type="ECO:0000256" key="9">
    <source>
        <dbReference type="PIRSR" id="PIRSR604385-2"/>
    </source>
</evidence>
<protein>
    <recommendedName>
        <fullName evidence="5">GDP-mannose pyrophosphatase</fullName>
    </recommendedName>
    <alternativeName>
        <fullName evidence="7">GDP-mannose hydrolase</fullName>
    </alternativeName>
    <alternativeName>
        <fullName evidence="8">GDPMK</fullName>
    </alternativeName>
</protein>
<evidence type="ECO:0000259" key="11">
    <source>
        <dbReference type="PROSITE" id="PS51462"/>
    </source>
</evidence>
<comment type="cofactor">
    <cofactor evidence="2 9">
        <name>Mg(2+)</name>
        <dbReference type="ChEBI" id="CHEBI:18420"/>
    </cofactor>
</comment>
<feature type="binding site" evidence="9">
    <location>
        <position position="109"/>
    </location>
    <ligand>
        <name>Mg(2+)</name>
        <dbReference type="ChEBI" id="CHEBI:18420"/>
        <label>1</label>
    </ligand>
</feature>
<dbReference type="GO" id="GO:0006753">
    <property type="term" value="P:nucleoside phosphate metabolic process"/>
    <property type="evidence" value="ECO:0007669"/>
    <property type="project" value="TreeGrafter"/>
</dbReference>
<dbReference type="Pfam" id="PF00293">
    <property type="entry name" value="NUDIX"/>
    <property type="match status" value="1"/>
</dbReference>
<feature type="binding site" evidence="9">
    <location>
        <position position="89"/>
    </location>
    <ligand>
        <name>Mg(2+)</name>
        <dbReference type="ChEBI" id="CHEBI:18420"/>
        <label>1</label>
    </ligand>
</feature>
<dbReference type="GO" id="GO:0005829">
    <property type="term" value="C:cytosol"/>
    <property type="evidence" value="ECO:0007669"/>
    <property type="project" value="TreeGrafter"/>
</dbReference>
<reference evidence="12 13" key="1">
    <citation type="submission" date="2019-03" db="EMBL/GenBank/DDBJ databases">
        <title>Freshwater and sediment microbial communities from various areas in North America, analyzing microbe dynamics in response to fracking.</title>
        <authorList>
            <person name="Lamendella R."/>
        </authorList>
    </citation>
    <scope>NUCLEOTIDE SEQUENCE [LARGE SCALE GENOMIC DNA]</scope>
    <source>
        <strain evidence="12 13">175.2</strain>
    </source>
</reference>
<organism evidence="12 13">
    <name type="scientific">Martelella mediterranea</name>
    <dbReference type="NCBI Taxonomy" id="293089"/>
    <lineage>
        <taxon>Bacteria</taxon>
        <taxon>Pseudomonadati</taxon>
        <taxon>Pseudomonadota</taxon>
        <taxon>Alphaproteobacteria</taxon>
        <taxon>Hyphomicrobiales</taxon>
        <taxon>Aurantimonadaceae</taxon>
        <taxon>Martelella</taxon>
    </lineage>
</organism>
<dbReference type="NCBIfam" id="TIGR00052">
    <property type="entry name" value="nudix-type nucleoside diphosphatase, YffH/AdpP family"/>
    <property type="match status" value="1"/>
</dbReference>
<dbReference type="InterPro" id="IPR020084">
    <property type="entry name" value="NUDIX_hydrolase_CS"/>
</dbReference>
<evidence type="ECO:0000256" key="5">
    <source>
        <dbReference type="ARBA" id="ARBA00016377"/>
    </source>
</evidence>
<sequence>MSQSNDNQISMISKDVLYQGWSRIVDYRFTYQRGDGTVSERSWEVCERPEASAVLVYNRDLGKLIFVRQFRPPVYAMKHGDGFFLEIAAGLIDEGETPDVAARREVREETGYAVGKLEPITAMISAPGLMTEKVHCFAAIVDGTMHVDDGGGLAEEHEDIELVELSLDEASAMIQSGEISDAKTVIAVQWALLNPAFFEA</sequence>
<evidence type="ECO:0000256" key="7">
    <source>
        <dbReference type="ARBA" id="ARBA00032162"/>
    </source>
</evidence>
<dbReference type="SUPFAM" id="SSF55811">
    <property type="entry name" value="Nudix"/>
    <property type="match status" value="1"/>
</dbReference>
<feature type="domain" description="Nudix hydrolase" evidence="11">
    <location>
        <begin position="47"/>
        <end position="187"/>
    </location>
</feature>
<dbReference type="AlphaFoldDB" id="A0A4R3NV16"/>
<proteinExistence type="inferred from homology"/>
<keyword evidence="9" id="KW-0460">Magnesium</keyword>
<dbReference type="CDD" id="cd24157">
    <property type="entry name" value="NUDIX_GDPMK"/>
    <property type="match status" value="1"/>
</dbReference>
<dbReference type="Gene3D" id="3.90.79.10">
    <property type="entry name" value="Nucleoside Triphosphate Pyrophosphohydrolase"/>
    <property type="match status" value="1"/>
</dbReference>
<evidence type="ECO:0000256" key="10">
    <source>
        <dbReference type="PIRSR" id="PIRSR604385-3"/>
    </source>
</evidence>
<dbReference type="Proteomes" id="UP000295097">
    <property type="component" value="Unassembled WGS sequence"/>
</dbReference>
<name>A0A4R3NV16_9HYPH</name>
<dbReference type="PANTHER" id="PTHR11839:SF18">
    <property type="entry name" value="NUDIX HYDROLASE DOMAIN-CONTAINING PROTEIN"/>
    <property type="match status" value="1"/>
</dbReference>
<dbReference type="EMBL" id="SMAR01000018">
    <property type="protein sequence ID" value="TCT37485.1"/>
    <property type="molecule type" value="Genomic_DNA"/>
</dbReference>
<evidence type="ECO:0000256" key="1">
    <source>
        <dbReference type="ARBA" id="ARBA00000847"/>
    </source>
</evidence>
<dbReference type="GO" id="GO:0046872">
    <property type="term" value="F:metal ion binding"/>
    <property type="evidence" value="ECO:0007669"/>
    <property type="project" value="UniProtKB-KW"/>
</dbReference>
<dbReference type="InterPro" id="IPR004385">
    <property type="entry name" value="NDP_pyrophosphatase"/>
</dbReference>
<feature type="binding site" evidence="9">
    <location>
        <position position="105"/>
    </location>
    <ligand>
        <name>Mg(2+)</name>
        <dbReference type="ChEBI" id="CHEBI:18420"/>
        <label>1</label>
    </ligand>
</feature>
<accession>A0A4R3NV16</accession>
<keyword evidence="13" id="KW-1185">Reference proteome</keyword>